<accession>A0A2T5JD79</accession>
<proteinExistence type="inferred from homology"/>
<evidence type="ECO:0000256" key="1">
    <source>
        <dbReference type="ARBA" id="ARBA00006484"/>
    </source>
</evidence>
<dbReference type="InterPro" id="IPR050259">
    <property type="entry name" value="SDR"/>
</dbReference>
<evidence type="ECO:0000313" key="2">
    <source>
        <dbReference type="EMBL" id="PTQ99727.1"/>
    </source>
</evidence>
<evidence type="ECO:0000313" key="3">
    <source>
        <dbReference type="Proteomes" id="UP000244168"/>
    </source>
</evidence>
<dbReference type="CDD" id="cd05344">
    <property type="entry name" value="BKR_like_SDR_like"/>
    <property type="match status" value="1"/>
</dbReference>
<dbReference type="SUPFAM" id="SSF51735">
    <property type="entry name" value="NAD(P)-binding Rossmann-fold domains"/>
    <property type="match status" value="1"/>
</dbReference>
<reference evidence="2 3" key="1">
    <citation type="submission" date="2018-04" db="EMBL/GenBank/DDBJ databases">
        <title>Genomic Encyclopedia of Archaeal and Bacterial Type Strains, Phase II (KMG-II): from individual species to whole genera.</title>
        <authorList>
            <person name="Goeker M."/>
        </authorList>
    </citation>
    <scope>NUCLEOTIDE SEQUENCE [LARGE SCALE GENOMIC DNA]</scope>
    <source>
        <strain evidence="2 3">DSM 26809</strain>
    </source>
</reference>
<dbReference type="FunFam" id="3.40.50.720:FF:000084">
    <property type="entry name" value="Short-chain dehydrogenase reductase"/>
    <property type="match status" value="1"/>
</dbReference>
<dbReference type="PANTHER" id="PTHR42879">
    <property type="entry name" value="3-OXOACYL-(ACYL-CARRIER-PROTEIN) REDUCTASE"/>
    <property type="match status" value="1"/>
</dbReference>
<dbReference type="PRINTS" id="PR00081">
    <property type="entry name" value="GDHRDH"/>
</dbReference>
<dbReference type="AlphaFoldDB" id="A0A2T5JD79"/>
<dbReference type="PANTHER" id="PTHR42879:SF6">
    <property type="entry name" value="NADPH-DEPENDENT REDUCTASE BACG"/>
    <property type="match status" value="1"/>
</dbReference>
<dbReference type="RefSeq" id="WP_107827643.1">
    <property type="nucleotide sequence ID" value="NZ_CP160205.1"/>
</dbReference>
<dbReference type="Pfam" id="PF13561">
    <property type="entry name" value="adh_short_C2"/>
    <property type="match status" value="1"/>
</dbReference>
<dbReference type="OrthoDB" id="9804774at2"/>
<organism evidence="2 3">
    <name type="scientific">Mucilaginibacter yixingensis</name>
    <dbReference type="NCBI Taxonomy" id="1295612"/>
    <lineage>
        <taxon>Bacteria</taxon>
        <taxon>Pseudomonadati</taxon>
        <taxon>Bacteroidota</taxon>
        <taxon>Sphingobacteriia</taxon>
        <taxon>Sphingobacteriales</taxon>
        <taxon>Sphingobacteriaceae</taxon>
        <taxon>Mucilaginibacter</taxon>
    </lineage>
</organism>
<keyword evidence="3" id="KW-1185">Reference proteome</keyword>
<dbReference type="Proteomes" id="UP000244168">
    <property type="component" value="Unassembled WGS sequence"/>
</dbReference>
<dbReference type="Gene3D" id="3.40.50.720">
    <property type="entry name" value="NAD(P)-binding Rossmann-like Domain"/>
    <property type="match status" value="1"/>
</dbReference>
<dbReference type="InterPro" id="IPR002347">
    <property type="entry name" value="SDR_fam"/>
</dbReference>
<dbReference type="EMBL" id="QAOQ01000002">
    <property type="protein sequence ID" value="PTQ99727.1"/>
    <property type="molecule type" value="Genomic_DNA"/>
</dbReference>
<comment type="caution">
    <text evidence="2">The sequence shown here is derived from an EMBL/GenBank/DDBJ whole genome shotgun (WGS) entry which is preliminary data.</text>
</comment>
<protein>
    <submittedName>
        <fullName evidence="2">3-oxoacyl-[acyl-carrier protein] reductase</fullName>
    </submittedName>
</protein>
<name>A0A2T5JD79_9SPHI</name>
<sequence length="258" mass="27413">MDLKLKDKVAVVLAASKGLGKASALALSAEGARVIIGSRDREELEKAAAEISSQTGNEVTAIPVDVSDSAQLHAFIQEAGEKYGRIDILLNNAGGPPFDKFENFDDEQWQKAFELNLLSFARTGKAVLPFMKPTGSGRIINIISGSVKAVLANSILSTSMRMGVVGMAKLMADELGPYNITVNNVAPGLILTDRIKHTLPANVDPEQAIAEKTKNIPLRRIGQPEELAALVAFLASEQAAYISGTTIQVDGGANRAIF</sequence>
<dbReference type="InterPro" id="IPR036291">
    <property type="entry name" value="NAD(P)-bd_dom_sf"/>
</dbReference>
<comment type="similarity">
    <text evidence="1">Belongs to the short-chain dehydrogenases/reductases (SDR) family.</text>
</comment>
<gene>
    <name evidence="2" type="ORF">C8P68_102556</name>
</gene>
<dbReference type="PRINTS" id="PR00080">
    <property type="entry name" value="SDRFAMILY"/>
</dbReference>